<feature type="region of interest" description="Disordered" evidence="4">
    <location>
        <begin position="199"/>
        <end position="336"/>
    </location>
</feature>
<evidence type="ECO:0000256" key="3">
    <source>
        <dbReference type="ARBA" id="ARBA00022737"/>
    </source>
</evidence>
<evidence type="ECO:0000313" key="5">
    <source>
        <dbReference type="EMBL" id="KAI8046166.1"/>
    </source>
</evidence>
<dbReference type="OrthoDB" id="341587at2759"/>
<gene>
    <name evidence="5" type="ORF">M5D96_002366</name>
</gene>
<keyword evidence="6" id="KW-1185">Reference proteome</keyword>
<sequence length="745" mass="86031">MDFDDDEEAVQPHYAQKFRAPSDPILLAAYELFKPSSHTLNLYSERNREIFAEAFIEGKLDTLENLCVKSLATLGIRGISPTLLASPELMRVFYDALDVELPLRECYLIEDQRFWRRVVLSKTLDKTLHLKRWNEFDWKSEGVSRKFVERVESCPVNVKPEKRLAQLAEKVWEYVSSMHVRKLQALPDYAFLRHIESDPEDDVTSASSDEEEVSSDEPDTDLGIDGEGEEEQESSSSGSVAIQFWRAESEDEDTARRNARRQRNANRQQAREAIAKKKADHEQRRRWRQEKRDASKNPDPSAKKKKKKKKEPPIQDVFNITVPPENADDEDTKPDKRNKQLMLERIKRYDYPDDHCHHIDLGFVRFFGNMVSFTLEFLGPPHVPHYHSRLMKFSAGDMVRLSRGLRCLPNLKTFKLRNGRLDLKKFRILARALCTMDSLEEVDFGYDQMTDECSEGLSYLLKRPKMYRIIQLEYNRLGTNSAMVLGEALSKSQEGVLEYLGLAHNPLSELALHSLISGFIGTPHVMALNLSGIDSTMGAFARDIGTLLRSHTPLVSLEMAAISLGANQGTKILRSLEKNNRVLYADFRECDMNNDQEFEVDMILRRNDYIRENLHHGENLCAVVMERRHPIVQRIEEDFARRTECQKVRPKFSSSSEENIAEVVEEKNEAEEEKDIWALLARWNQPKVPEVKSSVIVKETPRPSMAKPPPFAYEANKFDLEQFRESVFLPGPGNRFFYLQKNKTP</sequence>
<dbReference type="PANTHER" id="PTHR24113">
    <property type="entry name" value="RAN GTPASE-ACTIVATING PROTEIN 1"/>
    <property type="match status" value="1"/>
</dbReference>
<feature type="compositionally biased region" description="Basic and acidic residues" evidence="4">
    <location>
        <begin position="269"/>
        <end position="283"/>
    </location>
</feature>
<comment type="caution">
    <text evidence="5">The sequence shown here is derived from an EMBL/GenBank/DDBJ whole genome shotgun (WGS) entry which is preliminary data.</text>
</comment>
<dbReference type="AlphaFoldDB" id="A0A9P9YZT8"/>
<organism evidence="5 6">
    <name type="scientific">Drosophila gunungcola</name>
    <name type="common">fruit fly</name>
    <dbReference type="NCBI Taxonomy" id="103775"/>
    <lineage>
        <taxon>Eukaryota</taxon>
        <taxon>Metazoa</taxon>
        <taxon>Ecdysozoa</taxon>
        <taxon>Arthropoda</taxon>
        <taxon>Hexapoda</taxon>
        <taxon>Insecta</taxon>
        <taxon>Pterygota</taxon>
        <taxon>Neoptera</taxon>
        <taxon>Endopterygota</taxon>
        <taxon>Diptera</taxon>
        <taxon>Brachycera</taxon>
        <taxon>Muscomorpha</taxon>
        <taxon>Ephydroidea</taxon>
        <taxon>Drosophilidae</taxon>
        <taxon>Drosophila</taxon>
        <taxon>Sophophora</taxon>
    </lineage>
</organism>
<evidence type="ECO:0000313" key="6">
    <source>
        <dbReference type="Proteomes" id="UP001059596"/>
    </source>
</evidence>
<protein>
    <submittedName>
        <fullName evidence="5">Uncharacterized protein</fullName>
    </submittedName>
</protein>
<accession>A0A9P9YZT8</accession>
<reference evidence="5" key="1">
    <citation type="journal article" date="2023" name="Genome Biol. Evol.">
        <title>Long-read-based Genome Assembly of Drosophila gunungcola Reveals Fewer Chemosensory Genes in Flower-breeding Species.</title>
        <authorList>
            <person name="Negi A."/>
            <person name="Liao B.Y."/>
            <person name="Yeh S.D."/>
        </authorList>
    </citation>
    <scope>NUCLEOTIDE SEQUENCE</scope>
    <source>
        <strain evidence="5">Sukarami</strain>
    </source>
</reference>
<dbReference type="GO" id="GO:0006913">
    <property type="term" value="P:nucleocytoplasmic transport"/>
    <property type="evidence" value="ECO:0007669"/>
    <property type="project" value="TreeGrafter"/>
</dbReference>
<dbReference type="GO" id="GO:0005096">
    <property type="term" value="F:GTPase activator activity"/>
    <property type="evidence" value="ECO:0007669"/>
    <property type="project" value="UniProtKB-KW"/>
</dbReference>
<dbReference type="GO" id="GO:0048471">
    <property type="term" value="C:perinuclear region of cytoplasm"/>
    <property type="evidence" value="ECO:0007669"/>
    <property type="project" value="TreeGrafter"/>
</dbReference>
<dbReference type="GO" id="GO:0005634">
    <property type="term" value="C:nucleus"/>
    <property type="evidence" value="ECO:0007669"/>
    <property type="project" value="TreeGrafter"/>
</dbReference>
<feature type="compositionally biased region" description="Acidic residues" evidence="4">
    <location>
        <begin position="199"/>
        <end position="233"/>
    </location>
</feature>
<keyword evidence="3" id="KW-0677">Repeat</keyword>
<dbReference type="GO" id="GO:0005829">
    <property type="term" value="C:cytosol"/>
    <property type="evidence" value="ECO:0007669"/>
    <property type="project" value="TreeGrafter"/>
</dbReference>
<dbReference type="InterPro" id="IPR032675">
    <property type="entry name" value="LRR_dom_sf"/>
</dbReference>
<name>A0A9P9YZT8_9MUSC</name>
<evidence type="ECO:0000256" key="1">
    <source>
        <dbReference type="ARBA" id="ARBA00022468"/>
    </source>
</evidence>
<proteinExistence type="predicted"/>
<dbReference type="Proteomes" id="UP001059596">
    <property type="component" value="Chromosome 3R"/>
</dbReference>
<dbReference type="SUPFAM" id="SSF52047">
    <property type="entry name" value="RNI-like"/>
    <property type="match status" value="1"/>
</dbReference>
<keyword evidence="2" id="KW-0433">Leucine-rich repeat</keyword>
<evidence type="ECO:0000256" key="4">
    <source>
        <dbReference type="SAM" id="MobiDB-lite"/>
    </source>
</evidence>
<dbReference type="EMBL" id="JAMKOV010000001">
    <property type="protein sequence ID" value="KAI8046166.1"/>
    <property type="molecule type" value="Genomic_DNA"/>
</dbReference>
<keyword evidence="1" id="KW-0343">GTPase activation</keyword>
<dbReference type="Gene3D" id="3.80.10.10">
    <property type="entry name" value="Ribonuclease Inhibitor"/>
    <property type="match status" value="1"/>
</dbReference>
<evidence type="ECO:0000256" key="2">
    <source>
        <dbReference type="ARBA" id="ARBA00022614"/>
    </source>
</evidence>
<dbReference type="InterPro" id="IPR027038">
    <property type="entry name" value="RanGap"/>
</dbReference>
<dbReference type="PANTHER" id="PTHR24113:SF12">
    <property type="entry name" value="RAN GTPASE-ACTIVATING PROTEIN 1"/>
    <property type="match status" value="1"/>
</dbReference>
<dbReference type="GO" id="GO:0031267">
    <property type="term" value="F:small GTPase binding"/>
    <property type="evidence" value="ECO:0007669"/>
    <property type="project" value="TreeGrafter"/>
</dbReference>